<feature type="region of interest" description="Disordered" evidence="1">
    <location>
        <begin position="511"/>
        <end position="532"/>
    </location>
</feature>
<dbReference type="AlphaFoldDB" id="A0A4S4K5H4"/>
<dbReference type="EMBL" id="SGPJ01000818">
    <property type="protein sequence ID" value="THG93003.1"/>
    <property type="molecule type" value="Genomic_DNA"/>
</dbReference>
<feature type="compositionally biased region" description="Basic residues" evidence="1">
    <location>
        <begin position="304"/>
        <end position="323"/>
    </location>
</feature>
<sequence length="682" mass="75755">MTASGRSAPRGEAMMLNNGQCHAVDAAEPSMTAEQLDRLARRMNTVSFKHGPLERSPSKEEGTSKRLGKTVDPRNWGAVDIEPDELDPEYQRQAFEFYSKFRTLQHERLLSTSDMEAHDPIEPLSDPEVWDNSKHAELDETPADSPALPLGFEGVACSEHEAVLTELAQLRQLVGKLTASPTESRGRSVSAAEKAAVASRLSAEIGTRKVKASLALKDSKVHTQAFKQGESLRPINQVALTSYLGKAFADLGRLSSSARESSKLPRVRMADSSESSDDHDPSSSSNESSCEDSSTASGTGAQPQRKKKHTRKKSKVPMKRPSLKPREPTAYDGRADVQDFHKFMRESIEYVTGYDLDKERYVSTLSSFLKGKAYRFFSMQVSTKDPNFRLKVRDSLRNRFQGRLTVQEYACELEELFMMAGVISDEEKVIKLWYGLHGYIQKELWRFELSPTVSSWEDVRAAATRFELAEAQLAERFRMDRTNPRDIQALETDPVSGGLMALVLGTLQTSHSPPALPLPTLTPRRSGERPLSEKEKAELKAAGKCFHYRRGKPPGITTYSMELDDDRANPHHRLSETTATAAGVSLNSIELGGAIESDDESGSEEDDERSLRSWVSGNIADGGNDDLLVPHHVLNLGELPLPPPIELPMLRNEGRPYVRFDDPYARQAMHLLKQHVPTAAPA</sequence>
<accession>A0A4S4K5H4</accession>
<reference evidence="2 3" key="1">
    <citation type="submission" date="2019-02" db="EMBL/GenBank/DDBJ databases">
        <title>Genome sequencing of the rare red list fungi Phlebia centrifuga.</title>
        <authorList>
            <person name="Buettner E."/>
            <person name="Kellner H."/>
        </authorList>
    </citation>
    <scope>NUCLEOTIDE SEQUENCE [LARGE SCALE GENOMIC DNA]</scope>
    <source>
        <strain evidence="2 3">DSM 108282</strain>
    </source>
</reference>
<evidence type="ECO:0000313" key="3">
    <source>
        <dbReference type="Proteomes" id="UP000309038"/>
    </source>
</evidence>
<feature type="compositionally biased region" description="Acidic residues" evidence="1">
    <location>
        <begin position="596"/>
        <end position="608"/>
    </location>
</feature>
<feature type="region of interest" description="Disordered" evidence="1">
    <location>
        <begin position="257"/>
        <end position="331"/>
    </location>
</feature>
<evidence type="ECO:0000313" key="2">
    <source>
        <dbReference type="EMBL" id="THG93003.1"/>
    </source>
</evidence>
<gene>
    <name evidence="2" type="ORF">EW026_g8103</name>
</gene>
<organism evidence="2 3">
    <name type="scientific">Hermanssonia centrifuga</name>
    <dbReference type="NCBI Taxonomy" id="98765"/>
    <lineage>
        <taxon>Eukaryota</taxon>
        <taxon>Fungi</taxon>
        <taxon>Dikarya</taxon>
        <taxon>Basidiomycota</taxon>
        <taxon>Agaricomycotina</taxon>
        <taxon>Agaricomycetes</taxon>
        <taxon>Polyporales</taxon>
        <taxon>Meruliaceae</taxon>
        <taxon>Hermanssonia</taxon>
    </lineage>
</organism>
<dbReference type="Proteomes" id="UP000309038">
    <property type="component" value="Unassembled WGS sequence"/>
</dbReference>
<feature type="compositionally biased region" description="Basic and acidic residues" evidence="1">
    <location>
        <begin position="51"/>
        <end position="72"/>
    </location>
</feature>
<name>A0A4S4K5H4_9APHY</name>
<protein>
    <recommendedName>
        <fullName evidence="4">Retrotransposon gag domain-containing protein</fullName>
    </recommendedName>
</protein>
<proteinExistence type="predicted"/>
<evidence type="ECO:0008006" key="4">
    <source>
        <dbReference type="Google" id="ProtNLM"/>
    </source>
</evidence>
<feature type="compositionally biased region" description="Low complexity" evidence="1">
    <location>
        <begin position="282"/>
        <end position="297"/>
    </location>
</feature>
<evidence type="ECO:0000256" key="1">
    <source>
        <dbReference type="SAM" id="MobiDB-lite"/>
    </source>
</evidence>
<feature type="region of interest" description="Disordered" evidence="1">
    <location>
        <begin position="594"/>
        <end position="617"/>
    </location>
</feature>
<keyword evidence="3" id="KW-1185">Reference proteome</keyword>
<comment type="caution">
    <text evidence="2">The sequence shown here is derived from an EMBL/GenBank/DDBJ whole genome shotgun (WGS) entry which is preliminary data.</text>
</comment>
<feature type="compositionally biased region" description="Basic and acidic residues" evidence="1">
    <location>
        <begin position="260"/>
        <end position="281"/>
    </location>
</feature>
<feature type="region of interest" description="Disordered" evidence="1">
    <location>
        <begin position="39"/>
        <end position="83"/>
    </location>
</feature>
<feature type="compositionally biased region" description="Low complexity" evidence="1">
    <location>
        <begin position="511"/>
        <end position="524"/>
    </location>
</feature>